<dbReference type="InterPro" id="IPR029063">
    <property type="entry name" value="SAM-dependent_MTases_sf"/>
</dbReference>
<dbReference type="EMBL" id="MTKO01000067">
    <property type="protein sequence ID" value="RWX46270.1"/>
    <property type="molecule type" value="Genomic_DNA"/>
</dbReference>
<evidence type="ECO:0000256" key="1">
    <source>
        <dbReference type="ARBA" id="ARBA00022428"/>
    </source>
</evidence>
<dbReference type="Proteomes" id="UP000287853">
    <property type="component" value="Unassembled WGS sequence"/>
</dbReference>
<dbReference type="GO" id="GO:0006744">
    <property type="term" value="P:ubiquinone biosynthetic process"/>
    <property type="evidence" value="ECO:0007669"/>
    <property type="project" value="UniProtKB-UniPathway"/>
</dbReference>
<feature type="binding site" evidence="5">
    <location>
        <position position="99"/>
    </location>
    <ligand>
        <name>S-adenosyl-L-methionine</name>
        <dbReference type="ChEBI" id="CHEBI:59789"/>
    </ligand>
</feature>
<comment type="pathway">
    <text evidence="5">Quinol/quinone metabolism; menaquinone biosynthesis; menaquinol from 1,4-dihydroxy-2-naphthoate: step 2/2.</text>
</comment>
<comment type="caution">
    <text evidence="5">Lacks conserved residue(s) required for the propagation of feature annotation.</text>
</comment>
<keyword evidence="1 5" id="KW-0474">Menaquinone biosynthesis</keyword>
<dbReference type="HAMAP" id="MF_01813">
    <property type="entry name" value="MenG_UbiE_methyltr"/>
    <property type="match status" value="1"/>
</dbReference>
<evidence type="ECO:0000313" key="6">
    <source>
        <dbReference type="EMBL" id="RWX46270.1"/>
    </source>
</evidence>
<dbReference type="PANTHER" id="PTHR43591">
    <property type="entry name" value="METHYLTRANSFERASE"/>
    <property type="match status" value="1"/>
</dbReference>
<comment type="similarity">
    <text evidence="5">Belongs to the class I-like SAM-binding methyltransferase superfamily. MenG/UbiE family.</text>
</comment>
<dbReference type="InterPro" id="IPR004033">
    <property type="entry name" value="UbiE/COQ5_MeTrFase"/>
</dbReference>
<dbReference type="EC" id="2.1.1.163" evidence="5"/>
<dbReference type="Gene3D" id="3.40.50.150">
    <property type="entry name" value="Vaccinia Virus protein VP39"/>
    <property type="match status" value="1"/>
</dbReference>
<evidence type="ECO:0000256" key="4">
    <source>
        <dbReference type="ARBA" id="ARBA00022691"/>
    </source>
</evidence>
<comment type="function">
    <text evidence="5">Methyltransferase required for the conversion of demethylmenaquinol (DMKH2) to menaquinol (MKH2).</text>
</comment>
<keyword evidence="2 5" id="KW-0489">Methyltransferase</keyword>
<dbReference type="PROSITE" id="PS01183">
    <property type="entry name" value="UBIE_1"/>
    <property type="match status" value="1"/>
</dbReference>
<keyword evidence="4 5" id="KW-0949">S-adenosyl-L-methionine</keyword>
<dbReference type="CDD" id="cd02440">
    <property type="entry name" value="AdoMet_MTases"/>
    <property type="match status" value="1"/>
</dbReference>
<dbReference type="PROSITE" id="PS51608">
    <property type="entry name" value="SAM_MT_UBIE"/>
    <property type="match status" value="1"/>
</dbReference>
<dbReference type="GO" id="GO:0009234">
    <property type="term" value="P:menaquinone biosynthetic process"/>
    <property type="evidence" value="ECO:0007669"/>
    <property type="project" value="UniProtKB-UniRule"/>
</dbReference>
<dbReference type="GO" id="GO:0043770">
    <property type="term" value="F:demethylmenaquinone methyltransferase activity"/>
    <property type="evidence" value="ECO:0007669"/>
    <property type="project" value="UniProtKB-UniRule"/>
</dbReference>
<comment type="caution">
    <text evidence="6">The sequence shown here is derived from an EMBL/GenBank/DDBJ whole genome shotgun (WGS) entry which is preliminary data.</text>
</comment>
<organism evidence="6 7">
    <name type="scientific">Candidatus Electrothrix aarhusensis</name>
    <dbReference type="NCBI Taxonomy" id="1859131"/>
    <lineage>
        <taxon>Bacteria</taxon>
        <taxon>Pseudomonadati</taxon>
        <taxon>Thermodesulfobacteriota</taxon>
        <taxon>Desulfobulbia</taxon>
        <taxon>Desulfobulbales</taxon>
        <taxon>Desulfobulbaceae</taxon>
        <taxon>Candidatus Electrothrix</taxon>
    </lineage>
</organism>
<dbReference type="UniPathway" id="UPA00079">
    <property type="reaction ID" value="UER00169"/>
</dbReference>
<dbReference type="SUPFAM" id="SSF53335">
    <property type="entry name" value="S-adenosyl-L-methionine-dependent methyltransferases"/>
    <property type="match status" value="1"/>
</dbReference>
<sequence>MTFLPFPARPPAPLIFEQIMVPLEEKKEYVRRTFASISHKYDFLNSLLSLLVDRCWRWRTCRLLNDFPEGPVLDLCAGTMSLSRELARQAGKRQVFSMDFCENMLKAGVKKLQDDPCNPRIFPICGDGEAIPADGNLFCGCTVAFGVRNLVNIPMDLTEMYRVLQPSGRLLILEFSRPTNMLFKPLYTYYLHHIMPRIAGICVNDKKAYEYLAQSIALFYEPEELLALMREAGFIKVERKKLTLGIVSIYVGIK</sequence>
<evidence type="ECO:0000256" key="2">
    <source>
        <dbReference type="ARBA" id="ARBA00022603"/>
    </source>
</evidence>
<proteinExistence type="inferred from homology"/>
<dbReference type="PANTHER" id="PTHR43591:SF24">
    <property type="entry name" value="2-METHOXY-6-POLYPRENYL-1,4-BENZOQUINOL METHYLASE, MITOCHONDRIAL"/>
    <property type="match status" value="1"/>
</dbReference>
<feature type="binding site" evidence="5">
    <location>
        <begin position="127"/>
        <end position="128"/>
    </location>
    <ligand>
        <name>S-adenosyl-L-methionine</name>
        <dbReference type="ChEBI" id="CHEBI:59789"/>
    </ligand>
</feature>
<dbReference type="UniPathway" id="UPA00232"/>
<gene>
    <name evidence="5" type="primary">menG</name>
    <name evidence="6" type="ORF">H206_00762</name>
</gene>
<accession>A0A444IZZ2</accession>
<comment type="catalytic activity">
    <reaction evidence="5">
        <text>a 2-demethylmenaquinol + S-adenosyl-L-methionine = a menaquinol + S-adenosyl-L-homocysteine + H(+)</text>
        <dbReference type="Rhea" id="RHEA:42640"/>
        <dbReference type="Rhea" id="RHEA-COMP:9539"/>
        <dbReference type="Rhea" id="RHEA-COMP:9563"/>
        <dbReference type="ChEBI" id="CHEBI:15378"/>
        <dbReference type="ChEBI" id="CHEBI:18151"/>
        <dbReference type="ChEBI" id="CHEBI:55437"/>
        <dbReference type="ChEBI" id="CHEBI:57856"/>
        <dbReference type="ChEBI" id="CHEBI:59789"/>
        <dbReference type="EC" id="2.1.1.163"/>
    </reaction>
</comment>
<evidence type="ECO:0000313" key="7">
    <source>
        <dbReference type="Proteomes" id="UP000287853"/>
    </source>
</evidence>
<evidence type="ECO:0000256" key="3">
    <source>
        <dbReference type="ARBA" id="ARBA00022679"/>
    </source>
</evidence>
<feature type="binding site" evidence="5">
    <location>
        <position position="79"/>
    </location>
    <ligand>
        <name>S-adenosyl-L-methionine</name>
        <dbReference type="ChEBI" id="CHEBI:59789"/>
    </ligand>
</feature>
<evidence type="ECO:0000256" key="5">
    <source>
        <dbReference type="HAMAP-Rule" id="MF_01813"/>
    </source>
</evidence>
<dbReference type="AlphaFoldDB" id="A0A444IZZ2"/>
<keyword evidence="7" id="KW-1185">Reference proteome</keyword>
<dbReference type="InterPro" id="IPR023576">
    <property type="entry name" value="UbiE/COQ5_MeTrFase_CS"/>
</dbReference>
<name>A0A444IZZ2_9BACT</name>
<dbReference type="Pfam" id="PF01209">
    <property type="entry name" value="Ubie_methyltran"/>
    <property type="match status" value="1"/>
</dbReference>
<dbReference type="NCBIfam" id="TIGR01934">
    <property type="entry name" value="MenG_MenH_UbiE"/>
    <property type="match status" value="1"/>
</dbReference>
<reference evidence="6 7" key="1">
    <citation type="submission" date="2017-01" db="EMBL/GenBank/DDBJ databases">
        <title>The cable genome- insights into the physiology and evolution of filamentous bacteria capable of sulfide oxidation via long distance electron transfer.</title>
        <authorList>
            <person name="Schreiber L."/>
            <person name="Bjerg J.T."/>
            <person name="Boggild A."/>
            <person name="Van De Vossenberg J."/>
            <person name="Meysman F."/>
            <person name="Nielsen L.P."/>
            <person name="Schramm A."/>
            <person name="Kjeldsen K.U."/>
        </authorList>
    </citation>
    <scope>NUCLEOTIDE SEQUENCE [LARGE SCALE GENOMIC DNA]</scope>
    <source>
        <strain evidence="6">MCF</strain>
    </source>
</reference>
<dbReference type="GO" id="GO:0032259">
    <property type="term" value="P:methylation"/>
    <property type="evidence" value="ECO:0007669"/>
    <property type="project" value="UniProtKB-KW"/>
</dbReference>
<protein>
    <recommendedName>
        <fullName evidence="5">Demethylmenaquinone methyltransferase</fullName>
        <ecNumber evidence="5">2.1.1.163</ecNumber>
    </recommendedName>
</protein>
<keyword evidence="3 5" id="KW-0808">Transferase</keyword>